<reference evidence="2" key="1">
    <citation type="submission" date="2018-01" db="EMBL/GenBank/DDBJ databases">
        <title>Genomic characterization of Leptospira inadai serogroup Lyme isolated from captured rat in Brazil and comparative analysis with human reference strain.</title>
        <authorList>
            <person name="Moreno L.Z."/>
            <person name="Loureiro A.P."/>
            <person name="Miraglia F."/>
            <person name="Kremer F.S."/>
            <person name="Eslabao M.R."/>
            <person name="Dellagostin O.A."/>
            <person name="Lilenbaum W."/>
            <person name="Moreno A.M."/>
        </authorList>
    </citation>
    <scope>NUCLEOTIDE SEQUENCE [LARGE SCALE GENOMIC DNA]</scope>
    <source>
        <strain evidence="2">M34/99</strain>
    </source>
</reference>
<organism evidence="2 3">
    <name type="scientific">Leptospira inadai serovar Lyme</name>
    <dbReference type="NCBI Taxonomy" id="293084"/>
    <lineage>
        <taxon>Bacteria</taxon>
        <taxon>Pseudomonadati</taxon>
        <taxon>Spirochaetota</taxon>
        <taxon>Spirochaetia</taxon>
        <taxon>Leptospirales</taxon>
        <taxon>Leptospiraceae</taxon>
        <taxon>Leptospira</taxon>
    </lineage>
</organism>
<dbReference type="NCBIfam" id="TIGR03725">
    <property type="entry name" value="T6A_YeaZ"/>
    <property type="match status" value="1"/>
</dbReference>
<evidence type="ECO:0000313" key="2">
    <source>
        <dbReference type="EMBL" id="PNV75327.1"/>
    </source>
</evidence>
<dbReference type="SUPFAM" id="SSF53067">
    <property type="entry name" value="Actin-like ATPase domain"/>
    <property type="match status" value="1"/>
</dbReference>
<accession>A0ABX4YJ83</accession>
<keyword evidence="3" id="KW-1185">Reference proteome</keyword>
<dbReference type="Gene3D" id="3.30.420.40">
    <property type="match status" value="1"/>
</dbReference>
<protein>
    <submittedName>
        <fullName evidence="2">tRNA (Adenosine(37)-N6)-threonylcarbamoyltransferase complex dimerization subunit type 1 TsaB</fullName>
    </submittedName>
</protein>
<evidence type="ECO:0000259" key="1">
    <source>
        <dbReference type="Pfam" id="PF00814"/>
    </source>
</evidence>
<sequence length="229" mass="26106">MKKILFFDATNRWILVESYLLSPEDELIVAQKYQGLHHRESSQRLVREIKICLEESGWNSPDLIVTGIGPGSFTGIRISVSTARNLAQIWKIPVLGFDSLDVYSAHYFQESGTAAIVGIEAKQSKIYFALRDQSGFWGSIDVLPAEIAEVIPEERLSSYLTGIRYSDCPDFYSGENMENILPSSEALLRERTNEIKRALLEPEEFSFLRLVPNYIRGTYADDKHKVFFK</sequence>
<evidence type="ECO:0000313" key="3">
    <source>
        <dbReference type="Proteomes" id="UP000094669"/>
    </source>
</evidence>
<name>A0ABX4YJ83_9LEPT</name>
<dbReference type="RefSeq" id="WP_010416446.1">
    <property type="nucleotide sequence ID" value="NZ_MCRM02000007.1"/>
</dbReference>
<feature type="domain" description="Gcp-like" evidence="1">
    <location>
        <begin position="38"/>
        <end position="129"/>
    </location>
</feature>
<dbReference type="InterPro" id="IPR043129">
    <property type="entry name" value="ATPase_NBD"/>
</dbReference>
<dbReference type="Pfam" id="PF00814">
    <property type="entry name" value="TsaD"/>
    <property type="match status" value="1"/>
</dbReference>
<gene>
    <name evidence="2" type="primary">tsaB</name>
    <name evidence="2" type="ORF">BES34_008700</name>
</gene>
<dbReference type="Proteomes" id="UP000094669">
    <property type="component" value="Unassembled WGS sequence"/>
</dbReference>
<dbReference type="EMBL" id="MCRM02000007">
    <property type="protein sequence ID" value="PNV75327.1"/>
    <property type="molecule type" value="Genomic_DNA"/>
</dbReference>
<proteinExistence type="predicted"/>
<dbReference type="InterPro" id="IPR022496">
    <property type="entry name" value="T6A_TsaB"/>
</dbReference>
<dbReference type="InterPro" id="IPR000905">
    <property type="entry name" value="Gcp-like_dom"/>
</dbReference>
<comment type="caution">
    <text evidence="2">The sequence shown here is derived from an EMBL/GenBank/DDBJ whole genome shotgun (WGS) entry which is preliminary data.</text>
</comment>